<evidence type="ECO:0000256" key="2">
    <source>
        <dbReference type="SAM" id="SignalP"/>
    </source>
</evidence>
<evidence type="ECO:0000313" key="4">
    <source>
        <dbReference type="Proteomes" id="UP000002402"/>
    </source>
</evidence>
<feature type="region of interest" description="Disordered" evidence="1">
    <location>
        <begin position="219"/>
        <end position="304"/>
    </location>
</feature>
<feature type="signal peptide" evidence="2">
    <location>
        <begin position="1"/>
        <end position="28"/>
    </location>
</feature>
<proteinExistence type="predicted"/>
<dbReference type="eggNOG" id="COG2931">
    <property type="taxonomic scope" value="Bacteria"/>
</dbReference>
<dbReference type="Proteomes" id="UP000002402">
    <property type="component" value="Chromosome"/>
</dbReference>
<evidence type="ECO:0000313" key="3">
    <source>
        <dbReference type="EMBL" id="ABF90575.1"/>
    </source>
</evidence>
<feature type="region of interest" description="Disordered" evidence="1">
    <location>
        <begin position="433"/>
        <end position="503"/>
    </location>
</feature>
<dbReference type="KEGG" id="mxa:MXAN_0756"/>
<gene>
    <name evidence="3" type="ordered locus">MXAN_0756</name>
</gene>
<feature type="region of interest" description="Disordered" evidence="1">
    <location>
        <begin position="524"/>
        <end position="559"/>
    </location>
</feature>
<feature type="region of interest" description="Disordered" evidence="1">
    <location>
        <begin position="327"/>
        <end position="374"/>
    </location>
</feature>
<organism evidence="3 4">
    <name type="scientific">Myxococcus xanthus (strain DK1622)</name>
    <dbReference type="NCBI Taxonomy" id="246197"/>
    <lineage>
        <taxon>Bacteria</taxon>
        <taxon>Pseudomonadati</taxon>
        <taxon>Myxococcota</taxon>
        <taxon>Myxococcia</taxon>
        <taxon>Myxococcales</taxon>
        <taxon>Cystobacterineae</taxon>
        <taxon>Myxococcaceae</taxon>
        <taxon>Myxococcus</taxon>
    </lineage>
</organism>
<feature type="compositionally biased region" description="Gly residues" evidence="1">
    <location>
        <begin position="219"/>
        <end position="246"/>
    </location>
</feature>
<feature type="compositionally biased region" description="Gly residues" evidence="1">
    <location>
        <begin position="269"/>
        <end position="303"/>
    </location>
</feature>
<sequence length="559" mass="52003">MNSRRVMRKTRMLGATGTALVAALGAGACYDFDSARQRCSDEGRCEPNVAACTPVPGEDLPDDAFADTDCDGVDGQADAGLFIDPMDGDDDAGVGTRQAPLRTVGRALAMLRELDGGPRHLFLAGGAYDEADLVLDVPVSLHGGYAGRSGGWRRAANRVAMFDAGTLGLTVQGLQDAGVLMEYVQISAATAAGPGEPSIAVRMVDSSGVRLRHVTLAAGAGGQGAPGEAGDAGLGGPDGGEGGDGLSGYSDPGQGGTAPPITCPDGIQPTGGAGVIGSSGGNPGRDGGTGGPGEMGGAGGAGGEAPDAACSRFECVCNPYPGERGQGGAEGGLGTPGGGGAGTGVLRDGTWVAGQQGEPGGGGTAGSGGGGGGSGGSCKLENTIVAGGGGSGAGGAGGCGGEGGRGGGGGGASISLLLIGSQAAMEEGSVLRTLGGGPGGEGGEGGTGGPGGEGGHGGNGGQVVRDGGVVDGGIIIHRTTGGPGGEGGPGGAGGAGGGGGGGGGGPSVGVWCGPGATVRYTDGGVTFQVGPGGPGGAGPGLDGSTGEQLPDFNCVSANP</sequence>
<feature type="compositionally biased region" description="Gly residues" evidence="1">
    <location>
        <begin position="327"/>
        <end position="343"/>
    </location>
</feature>
<evidence type="ECO:0000256" key="1">
    <source>
        <dbReference type="SAM" id="MobiDB-lite"/>
    </source>
</evidence>
<keyword evidence="2" id="KW-0732">Signal</keyword>
<dbReference type="HOGENOM" id="CLU_489025_0_0_7"/>
<dbReference type="EMBL" id="CP000113">
    <property type="protein sequence ID" value="ABF90575.1"/>
    <property type="molecule type" value="Genomic_DNA"/>
</dbReference>
<feature type="compositionally biased region" description="Gly residues" evidence="1">
    <location>
        <begin position="530"/>
        <end position="543"/>
    </location>
</feature>
<dbReference type="STRING" id="246197.MXAN_0756"/>
<name>Q1DEA0_MYXXD</name>
<keyword evidence="4" id="KW-1185">Reference proteome</keyword>
<keyword evidence="3" id="KW-0449">Lipoprotein</keyword>
<feature type="compositionally biased region" description="Gly residues" evidence="1">
    <location>
        <begin position="434"/>
        <end position="461"/>
    </location>
</feature>
<protein>
    <submittedName>
        <fullName evidence="3">Lipoprotein</fullName>
    </submittedName>
</protein>
<feature type="compositionally biased region" description="Gly residues" evidence="1">
    <location>
        <begin position="481"/>
        <end position="503"/>
    </location>
</feature>
<dbReference type="PROSITE" id="PS51257">
    <property type="entry name" value="PROKAR_LIPOPROTEIN"/>
    <property type="match status" value="1"/>
</dbReference>
<accession>Q1DEA0</accession>
<feature type="chain" id="PRO_5004188547" evidence="2">
    <location>
        <begin position="29"/>
        <end position="559"/>
    </location>
</feature>
<dbReference type="OrthoDB" id="5526773at2"/>
<feature type="compositionally biased region" description="Gly residues" evidence="1">
    <location>
        <begin position="357"/>
        <end position="374"/>
    </location>
</feature>
<dbReference type="AlphaFoldDB" id="Q1DEA0"/>
<reference evidence="3 4" key="1">
    <citation type="journal article" date="2006" name="Proc. Natl. Acad. Sci. U.S.A.">
        <title>Evolution of sensory complexity recorded in a myxobacterial genome.</title>
        <authorList>
            <person name="Goldman B.S."/>
            <person name="Nierman W.C."/>
            <person name="Kaiser D."/>
            <person name="Slater S.C."/>
            <person name="Durkin A.S."/>
            <person name="Eisen J.A."/>
            <person name="Ronning C.M."/>
            <person name="Barbazuk W.B."/>
            <person name="Blanchard M."/>
            <person name="Field C."/>
            <person name="Halling C."/>
            <person name="Hinkle G."/>
            <person name="Iartchuk O."/>
            <person name="Kim H.S."/>
            <person name="Mackenzie C."/>
            <person name="Madupu R."/>
            <person name="Miller N."/>
            <person name="Shvartsbeyn A."/>
            <person name="Sullivan S.A."/>
            <person name="Vaudin M."/>
            <person name="Wiegand R."/>
            <person name="Kaplan H.B."/>
        </authorList>
    </citation>
    <scope>NUCLEOTIDE SEQUENCE [LARGE SCALE GENOMIC DNA]</scope>
    <source>
        <strain evidence="4">DK1622</strain>
    </source>
</reference>
<dbReference type="EnsemblBacteria" id="ABF90575">
    <property type="protein sequence ID" value="ABF90575"/>
    <property type="gene ID" value="MXAN_0756"/>
</dbReference>